<accession>A0A239CMN5</accession>
<sequence length="189" mass="21235">MAYVGKGLSAIKEANEGGVAYLKLKDGESTEIRIITPLDEIMSVYEHAEQIDGRWKNFTCLGKDRCPACKMGKNASFKSFIVVYDRKDDKTKIFKASKTVGTALLALVEEYGDITKRDLKIKREGEKLNTKYHFFARDIKAFDSSTLELPDVDEIVAPKTPEELMTLLNSGARDIDVESDVAESDDYMF</sequence>
<proteinExistence type="predicted"/>
<dbReference type="AlphaFoldDB" id="A0A239CMN5"/>
<organism evidence="1 2">
    <name type="scientific">Anaerovirgula multivorans</name>
    <dbReference type="NCBI Taxonomy" id="312168"/>
    <lineage>
        <taxon>Bacteria</taxon>
        <taxon>Bacillati</taxon>
        <taxon>Bacillota</taxon>
        <taxon>Clostridia</taxon>
        <taxon>Peptostreptococcales</taxon>
        <taxon>Natronincolaceae</taxon>
        <taxon>Anaerovirgula</taxon>
    </lineage>
</organism>
<gene>
    <name evidence="1" type="ORF">SAMN05446037_100645</name>
</gene>
<protein>
    <submittedName>
        <fullName evidence="1">Uncharacterized protein</fullName>
    </submittedName>
</protein>
<reference evidence="1 2" key="1">
    <citation type="submission" date="2017-06" db="EMBL/GenBank/DDBJ databases">
        <authorList>
            <person name="Kim H.J."/>
            <person name="Triplett B.A."/>
        </authorList>
    </citation>
    <scope>NUCLEOTIDE SEQUENCE [LARGE SCALE GENOMIC DNA]</scope>
    <source>
        <strain evidence="1 2">SCA</strain>
    </source>
</reference>
<evidence type="ECO:0000313" key="2">
    <source>
        <dbReference type="Proteomes" id="UP000198304"/>
    </source>
</evidence>
<keyword evidence="2" id="KW-1185">Reference proteome</keyword>
<dbReference type="RefSeq" id="WP_089282300.1">
    <property type="nucleotide sequence ID" value="NZ_FZOJ01000006.1"/>
</dbReference>
<dbReference type="EMBL" id="FZOJ01000006">
    <property type="protein sequence ID" value="SNS21199.1"/>
    <property type="molecule type" value="Genomic_DNA"/>
</dbReference>
<evidence type="ECO:0000313" key="1">
    <source>
        <dbReference type="EMBL" id="SNS21199.1"/>
    </source>
</evidence>
<name>A0A239CMN5_9FIRM</name>
<dbReference type="OrthoDB" id="3035846at2"/>
<dbReference type="Proteomes" id="UP000198304">
    <property type="component" value="Unassembled WGS sequence"/>
</dbReference>